<proteinExistence type="predicted"/>
<dbReference type="InterPro" id="IPR006502">
    <property type="entry name" value="PDDEXK-like"/>
</dbReference>
<dbReference type="PANTHER" id="PTHR31579:SF39">
    <property type="entry name" value="OS01G0973600 PROTEIN"/>
    <property type="match status" value="1"/>
</dbReference>
<dbReference type="AlphaFoldDB" id="A0A2P2KIT0"/>
<dbReference type="EMBL" id="GGEC01025144">
    <property type="protein sequence ID" value="MBX05628.1"/>
    <property type="molecule type" value="Transcribed_RNA"/>
</dbReference>
<accession>A0A2P2KIT0</accession>
<sequence length="179" mass="19227">MSAATATGDWLLRGIVGQTRGGFSHDSEHDLALMVSDFLENGGSSGADSLCSSDSDSGLSDLRNLADKISFYKCSIPQHENDFLSLIHSLMQSIKDADLFPVKSGPCNASCTRFSLAKLLRLSGHDAAVCVSRWQGSSKVPGGMRSCFKASVVYFFRGEPKENGFWHLPDLGSKSGSKI</sequence>
<evidence type="ECO:0000313" key="1">
    <source>
        <dbReference type="EMBL" id="MBX05628.1"/>
    </source>
</evidence>
<reference evidence="1" key="1">
    <citation type="submission" date="2018-02" db="EMBL/GenBank/DDBJ databases">
        <title>Rhizophora mucronata_Transcriptome.</title>
        <authorList>
            <person name="Meera S.P."/>
            <person name="Sreeshan A."/>
            <person name="Augustine A."/>
        </authorList>
    </citation>
    <scope>NUCLEOTIDE SEQUENCE</scope>
    <source>
        <tissue evidence="1">Leaf</tissue>
    </source>
</reference>
<dbReference type="Pfam" id="PF04720">
    <property type="entry name" value="PDDEXK_6"/>
    <property type="match status" value="1"/>
</dbReference>
<name>A0A2P2KIT0_RHIMU</name>
<protein>
    <submittedName>
        <fullName evidence="1">Uncharacterized protein</fullName>
    </submittedName>
</protein>
<dbReference type="PANTHER" id="PTHR31579">
    <property type="entry name" value="OS03G0796600 PROTEIN"/>
    <property type="match status" value="1"/>
</dbReference>
<organism evidence="1">
    <name type="scientific">Rhizophora mucronata</name>
    <name type="common">Asiatic mangrove</name>
    <dbReference type="NCBI Taxonomy" id="61149"/>
    <lineage>
        <taxon>Eukaryota</taxon>
        <taxon>Viridiplantae</taxon>
        <taxon>Streptophyta</taxon>
        <taxon>Embryophyta</taxon>
        <taxon>Tracheophyta</taxon>
        <taxon>Spermatophyta</taxon>
        <taxon>Magnoliopsida</taxon>
        <taxon>eudicotyledons</taxon>
        <taxon>Gunneridae</taxon>
        <taxon>Pentapetalae</taxon>
        <taxon>rosids</taxon>
        <taxon>fabids</taxon>
        <taxon>Malpighiales</taxon>
        <taxon>Rhizophoraceae</taxon>
        <taxon>Rhizophora</taxon>
    </lineage>
</organism>